<keyword evidence="2" id="KW-0808">Transferase</keyword>
<sequence>MTANDNDEFINESELGTKQFWDRFYDEELINFNDLGDSGETWFGTRNTRKIIDWVNENHVKNDAICDIGCGNGYVLAQLAQRNFTNLYGLDYSEKAIEFCQKQYNQFNIHFNVVDILNDNFQNDQKFRCHHR</sequence>
<dbReference type="EMBL" id="ASGP02000001">
    <property type="protein sequence ID" value="KAH9525897.1"/>
    <property type="molecule type" value="Genomic_DNA"/>
</dbReference>
<gene>
    <name evidence="2" type="primary">METTL10</name>
    <name evidence="2" type="ORF">DERF_000030</name>
</gene>
<dbReference type="InterPro" id="IPR029063">
    <property type="entry name" value="SAM-dependent_MTases_sf"/>
</dbReference>
<dbReference type="SUPFAM" id="SSF53335">
    <property type="entry name" value="S-adenosyl-L-methionine-dependent methyltransferases"/>
    <property type="match status" value="1"/>
</dbReference>
<dbReference type="Proteomes" id="UP000790347">
    <property type="component" value="Unassembled WGS sequence"/>
</dbReference>
<feature type="domain" description="Methyltransferase" evidence="1">
    <location>
        <begin position="61"/>
        <end position="127"/>
    </location>
</feature>
<reference evidence="2" key="1">
    <citation type="submission" date="2013-05" db="EMBL/GenBank/DDBJ databases">
        <authorList>
            <person name="Yim A.K.Y."/>
            <person name="Chan T.F."/>
            <person name="Ji K.M."/>
            <person name="Liu X.Y."/>
            <person name="Zhou J.W."/>
            <person name="Li R.Q."/>
            <person name="Yang K.Y."/>
            <person name="Li J."/>
            <person name="Li M."/>
            <person name="Law P.T.W."/>
            <person name="Wu Y.L."/>
            <person name="Cai Z.L."/>
            <person name="Qin H."/>
            <person name="Bao Y."/>
            <person name="Leung R.K.K."/>
            <person name="Ng P.K.S."/>
            <person name="Zou J."/>
            <person name="Zhong X.J."/>
            <person name="Ran P.X."/>
            <person name="Zhong N.S."/>
            <person name="Liu Z.G."/>
            <person name="Tsui S.K.W."/>
        </authorList>
    </citation>
    <scope>NUCLEOTIDE SEQUENCE</scope>
    <source>
        <strain evidence="2">Derf</strain>
        <tissue evidence="2">Whole organism</tissue>
    </source>
</reference>
<keyword evidence="2" id="KW-0489">Methyltransferase</keyword>
<name>A0A922L9T4_DERFA</name>
<dbReference type="GO" id="GO:0016279">
    <property type="term" value="F:protein-lysine N-methyltransferase activity"/>
    <property type="evidence" value="ECO:0007669"/>
    <property type="project" value="TreeGrafter"/>
</dbReference>
<dbReference type="CDD" id="cd02440">
    <property type="entry name" value="AdoMet_MTases"/>
    <property type="match status" value="1"/>
</dbReference>
<keyword evidence="3" id="KW-1185">Reference proteome</keyword>
<comment type="caution">
    <text evidence="2">The sequence shown here is derived from an EMBL/GenBank/DDBJ whole genome shotgun (WGS) entry which is preliminary data.</text>
</comment>
<dbReference type="Gene3D" id="3.40.50.150">
    <property type="entry name" value="Vaccinia Virus protein VP39"/>
    <property type="match status" value="1"/>
</dbReference>
<dbReference type="PANTHER" id="PTHR12843">
    <property type="entry name" value="PROTEIN-LYSINE N-METHYLTRANSFERASE METTL10"/>
    <property type="match status" value="1"/>
</dbReference>
<proteinExistence type="predicted"/>
<dbReference type="GO" id="GO:0032259">
    <property type="term" value="P:methylation"/>
    <property type="evidence" value="ECO:0007669"/>
    <property type="project" value="UniProtKB-KW"/>
</dbReference>
<evidence type="ECO:0000313" key="2">
    <source>
        <dbReference type="EMBL" id="KAH9525897.1"/>
    </source>
</evidence>
<dbReference type="GO" id="GO:0005737">
    <property type="term" value="C:cytoplasm"/>
    <property type="evidence" value="ECO:0007669"/>
    <property type="project" value="TreeGrafter"/>
</dbReference>
<accession>A0A922L9T4</accession>
<dbReference type="Pfam" id="PF13847">
    <property type="entry name" value="Methyltransf_31"/>
    <property type="match status" value="1"/>
</dbReference>
<dbReference type="AlphaFoldDB" id="A0A922L9T4"/>
<evidence type="ECO:0000259" key="1">
    <source>
        <dbReference type="Pfam" id="PF13847"/>
    </source>
</evidence>
<dbReference type="InterPro" id="IPR025714">
    <property type="entry name" value="Methyltranfer_dom"/>
</dbReference>
<dbReference type="PANTHER" id="PTHR12843:SF5">
    <property type="entry name" value="EEF1A LYSINE METHYLTRANSFERASE 2"/>
    <property type="match status" value="1"/>
</dbReference>
<organism evidence="2 3">
    <name type="scientific">Dermatophagoides farinae</name>
    <name type="common">American house dust mite</name>
    <dbReference type="NCBI Taxonomy" id="6954"/>
    <lineage>
        <taxon>Eukaryota</taxon>
        <taxon>Metazoa</taxon>
        <taxon>Ecdysozoa</taxon>
        <taxon>Arthropoda</taxon>
        <taxon>Chelicerata</taxon>
        <taxon>Arachnida</taxon>
        <taxon>Acari</taxon>
        <taxon>Acariformes</taxon>
        <taxon>Sarcoptiformes</taxon>
        <taxon>Astigmata</taxon>
        <taxon>Psoroptidia</taxon>
        <taxon>Analgoidea</taxon>
        <taxon>Pyroglyphidae</taxon>
        <taxon>Dermatophagoidinae</taxon>
        <taxon>Dermatophagoides</taxon>
    </lineage>
</organism>
<protein>
    <submittedName>
        <fullName evidence="2">Methyltransferase-like protein 10</fullName>
    </submittedName>
</protein>
<evidence type="ECO:0000313" key="3">
    <source>
        <dbReference type="Proteomes" id="UP000790347"/>
    </source>
</evidence>
<reference evidence="2" key="2">
    <citation type="journal article" date="2022" name="Res Sq">
        <title>Comparative Genomics Reveals Insights into the Divergent Evolution of Astigmatic Mites and Household Pest Adaptations.</title>
        <authorList>
            <person name="Xiong Q."/>
            <person name="Wan A.T.-Y."/>
            <person name="Liu X.-Y."/>
            <person name="Fung C.S.-H."/>
            <person name="Xiao X."/>
            <person name="Malainual N."/>
            <person name="Hou J."/>
            <person name="Wang L."/>
            <person name="Wang M."/>
            <person name="Yang K."/>
            <person name="Cui Y."/>
            <person name="Leung E."/>
            <person name="Nong W."/>
            <person name="Shin S.-K."/>
            <person name="Au S."/>
            <person name="Jeong K.Y."/>
            <person name="Chew F.T."/>
            <person name="Hui J."/>
            <person name="Leung T.F."/>
            <person name="Tungtrongchitr A."/>
            <person name="Zhong N."/>
            <person name="Liu Z."/>
            <person name="Tsui S."/>
        </authorList>
    </citation>
    <scope>NUCLEOTIDE SEQUENCE</scope>
    <source>
        <strain evidence="2">Derf</strain>
        <tissue evidence="2">Whole organism</tissue>
    </source>
</reference>